<dbReference type="Pfam" id="PF08282">
    <property type="entry name" value="Hydrolase_3"/>
    <property type="match status" value="1"/>
</dbReference>
<evidence type="ECO:0000313" key="1">
    <source>
        <dbReference type="EMBL" id="GAA1999627.1"/>
    </source>
</evidence>
<sequence>MTTTPAGAAGTPGAPIRLVASDIDGTLLRHPEPLPRATVDAIRAVLDAGIDFLPVTGRPMRWLDAITDAVPGLGHIVCANGAVVYDLVHDRVETAHTIDADALGGFVDVVRDHIPDARLAFETLHGMYMEKGYVLPAPKRATLVKVGDCSQVHDVVKVLLRTGSSDSDALLAQVRSAFGESLHASHSNPENGLVELAPAGVTKARTLAAYCEERGIAAAEVAAFGDMPNDLEMLQWAGHGYAMADGHPEAIAIARLTAPALGEGGVASVLRAIAREARGAH</sequence>
<proteinExistence type="predicted"/>
<dbReference type="InterPro" id="IPR023214">
    <property type="entry name" value="HAD_sf"/>
</dbReference>
<dbReference type="GO" id="GO:0016787">
    <property type="term" value="F:hydrolase activity"/>
    <property type="evidence" value="ECO:0007669"/>
    <property type="project" value="UniProtKB-KW"/>
</dbReference>
<dbReference type="Gene3D" id="3.30.1240.10">
    <property type="match status" value="1"/>
</dbReference>
<accession>A0ABN2T760</accession>
<dbReference type="RefSeq" id="WP_344306503.1">
    <property type="nucleotide sequence ID" value="NZ_BAAANO010000004.1"/>
</dbReference>
<reference evidence="1 2" key="1">
    <citation type="journal article" date="2019" name="Int. J. Syst. Evol. Microbiol.">
        <title>The Global Catalogue of Microorganisms (GCM) 10K type strain sequencing project: providing services to taxonomists for standard genome sequencing and annotation.</title>
        <authorList>
            <consortium name="The Broad Institute Genomics Platform"/>
            <consortium name="The Broad Institute Genome Sequencing Center for Infectious Disease"/>
            <person name="Wu L."/>
            <person name="Ma J."/>
        </authorList>
    </citation>
    <scope>NUCLEOTIDE SEQUENCE [LARGE SCALE GENOMIC DNA]</scope>
    <source>
        <strain evidence="1 2">JCM 14546</strain>
    </source>
</reference>
<name>A0ABN2T760_9MICO</name>
<organism evidence="1 2">
    <name type="scientific">Brevibacterium samyangense</name>
    <dbReference type="NCBI Taxonomy" id="366888"/>
    <lineage>
        <taxon>Bacteria</taxon>
        <taxon>Bacillati</taxon>
        <taxon>Actinomycetota</taxon>
        <taxon>Actinomycetes</taxon>
        <taxon>Micrococcales</taxon>
        <taxon>Brevibacteriaceae</taxon>
        <taxon>Brevibacterium</taxon>
    </lineage>
</organism>
<keyword evidence="1" id="KW-0378">Hydrolase</keyword>
<dbReference type="SUPFAM" id="SSF56784">
    <property type="entry name" value="HAD-like"/>
    <property type="match status" value="1"/>
</dbReference>
<dbReference type="InterPro" id="IPR036412">
    <property type="entry name" value="HAD-like_sf"/>
</dbReference>
<keyword evidence="2" id="KW-1185">Reference proteome</keyword>
<dbReference type="Proteomes" id="UP001500755">
    <property type="component" value="Unassembled WGS sequence"/>
</dbReference>
<dbReference type="Gene3D" id="3.40.50.1000">
    <property type="entry name" value="HAD superfamily/HAD-like"/>
    <property type="match status" value="1"/>
</dbReference>
<dbReference type="PANTHER" id="PTHR10000">
    <property type="entry name" value="PHOSPHOSERINE PHOSPHATASE"/>
    <property type="match status" value="1"/>
</dbReference>
<dbReference type="EMBL" id="BAAANO010000004">
    <property type="protein sequence ID" value="GAA1999627.1"/>
    <property type="molecule type" value="Genomic_DNA"/>
</dbReference>
<protein>
    <submittedName>
        <fullName evidence="1">HAD family hydrolase</fullName>
    </submittedName>
</protein>
<dbReference type="PANTHER" id="PTHR10000:SF8">
    <property type="entry name" value="HAD SUPERFAMILY HYDROLASE-LIKE, TYPE 3"/>
    <property type="match status" value="1"/>
</dbReference>
<evidence type="ECO:0000313" key="2">
    <source>
        <dbReference type="Proteomes" id="UP001500755"/>
    </source>
</evidence>
<gene>
    <name evidence="1" type="ORF">GCM10009755_04050</name>
</gene>
<comment type="caution">
    <text evidence="1">The sequence shown here is derived from an EMBL/GenBank/DDBJ whole genome shotgun (WGS) entry which is preliminary data.</text>
</comment>